<feature type="region of interest" description="Disordered" evidence="6">
    <location>
        <begin position="290"/>
        <end position="343"/>
    </location>
</feature>
<evidence type="ECO:0000313" key="8">
    <source>
        <dbReference type="Ensembl" id="ENSAPLP00020017216.1"/>
    </source>
</evidence>
<dbReference type="GO" id="GO:0000978">
    <property type="term" value="F:RNA polymerase II cis-regulatory region sequence-specific DNA binding"/>
    <property type="evidence" value="ECO:0007669"/>
    <property type="project" value="TreeGrafter"/>
</dbReference>
<dbReference type="SUPFAM" id="SSF47459">
    <property type="entry name" value="HLH, helix-loop-helix DNA-binding domain"/>
    <property type="match status" value="1"/>
</dbReference>
<dbReference type="Gene3D" id="4.10.280.10">
    <property type="entry name" value="Helix-loop-helix DNA-binding domain"/>
    <property type="match status" value="1"/>
</dbReference>
<reference evidence="8" key="2">
    <citation type="submission" date="2025-08" db="UniProtKB">
        <authorList>
            <consortium name="Ensembl"/>
        </authorList>
    </citation>
    <scope>IDENTIFICATION</scope>
</reference>
<dbReference type="PANTHER" id="PTHR20937:SF6">
    <property type="entry name" value="MESODERM POSTERIOR PROTEIN 1"/>
    <property type="match status" value="1"/>
</dbReference>
<dbReference type="AlphaFoldDB" id="A0A8B9T965"/>
<name>A0A8B9T965_ANAPL</name>
<dbReference type="PANTHER" id="PTHR20937">
    <property type="entry name" value="IP14615P"/>
    <property type="match status" value="1"/>
</dbReference>
<proteinExistence type="predicted"/>
<evidence type="ECO:0000256" key="4">
    <source>
        <dbReference type="ARBA" id="ARBA00023163"/>
    </source>
</evidence>
<dbReference type="GO" id="GO:0005634">
    <property type="term" value="C:nucleus"/>
    <property type="evidence" value="ECO:0007669"/>
    <property type="project" value="TreeGrafter"/>
</dbReference>
<accession>A0A8B9T965</accession>
<protein>
    <recommendedName>
        <fullName evidence="7">BHLH domain-containing protein</fullName>
    </recommendedName>
</protein>
<evidence type="ECO:0000256" key="6">
    <source>
        <dbReference type="SAM" id="MobiDB-lite"/>
    </source>
</evidence>
<evidence type="ECO:0000256" key="3">
    <source>
        <dbReference type="ARBA" id="ARBA00023125"/>
    </source>
</evidence>
<feature type="region of interest" description="Disordered" evidence="6">
    <location>
        <begin position="20"/>
        <end position="87"/>
    </location>
</feature>
<organism evidence="8 9">
    <name type="scientific">Anas platyrhynchos</name>
    <name type="common">Mallard</name>
    <name type="synonym">Anas boschas</name>
    <dbReference type="NCBI Taxonomy" id="8839"/>
    <lineage>
        <taxon>Eukaryota</taxon>
        <taxon>Metazoa</taxon>
        <taxon>Chordata</taxon>
        <taxon>Craniata</taxon>
        <taxon>Vertebrata</taxon>
        <taxon>Euteleostomi</taxon>
        <taxon>Archelosauria</taxon>
        <taxon>Archosauria</taxon>
        <taxon>Dinosauria</taxon>
        <taxon>Saurischia</taxon>
        <taxon>Theropoda</taxon>
        <taxon>Coelurosauria</taxon>
        <taxon>Aves</taxon>
        <taxon>Neognathae</taxon>
        <taxon>Galloanserae</taxon>
        <taxon>Anseriformes</taxon>
        <taxon>Anatidae</taxon>
        <taxon>Anatinae</taxon>
        <taxon>Anas</taxon>
    </lineage>
</organism>
<feature type="compositionally biased region" description="Low complexity" evidence="6">
    <location>
        <begin position="23"/>
        <end position="65"/>
    </location>
</feature>
<keyword evidence="5" id="KW-0539">Nucleus</keyword>
<dbReference type="PROSITE" id="PS50888">
    <property type="entry name" value="BHLH"/>
    <property type="match status" value="1"/>
</dbReference>
<dbReference type="GO" id="GO:0046983">
    <property type="term" value="F:protein dimerization activity"/>
    <property type="evidence" value="ECO:0007669"/>
    <property type="project" value="InterPro"/>
</dbReference>
<dbReference type="InterPro" id="IPR040259">
    <property type="entry name" value="Mesogenin/MesP"/>
</dbReference>
<keyword evidence="3" id="KW-0238">DNA-binding</keyword>
<keyword evidence="4" id="KW-0804">Transcription</keyword>
<feature type="domain" description="BHLH" evidence="7">
    <location>
        <begin position="78"/>
        <end position="132"/>
    </location>
</feature>
<sequence length="390" mass="39246">MARPAAPGLLLPTTASLQRWGLSAAPEPEGYSSSSPAPSPDSCGLSPPAAARGPRRGSAAPRPRGGPVGRKGGGGPGGPRQSASEREKLRMRRLAQALHRLRHYLPPALAPAGQSLTKIETLRLAIRYIAHLSALLGLSEEALARQRGVAPRHCPLCPQGLGCCQPTPAPALAPRDASPPGTGVWGSPPVMEPPLALQEAPDVGTGPWGSPSYGPALETPPALHGVPDMGTGAWPSPPYSPPVGTPPELHGALVSSWLPLPHCAGAGTPPDPPSDPILDAGLMLPEAADAGTATQGARGAPTPQGYTGAGVPQGGGCTPAGQGTPAGGGTPRPWVGAGGCGGVAGGSAPSQPWLRGVWSWRWGPARDWQADANALRGLWGRGSAGIMSPT</sequence>
<dbReference type="InterPro" id="IPR011598">
    <property type="entry name" value="bHLH_dom"/>
</dbReference>
<dbReference type="SMART" id="SM00353">
    <property type="entry name" value="HLH"/>
    <property type="match status" value="1"/>
</dbReference>
<dbReference type="Pfam" id="PF00010">
    <property type="entry name" value="HLH"/>
    <property type="match status" value="1"/>
</dbReference>
<keyword evidence="2" id="KW-0805">Transcription regulation</keyword>
<evidence type="ECO:0000256" key="1">
    <source>
        <dbReference type="ARBA" id="ARBA00022473"/>
    </source>
</evidence>
<evidence type="ECO:0000259" key="7">
    <source>
        <dbReference type="PROSITE" id="PS50888"/>
    </source>
</evidence>
<dbReference type="GO" id="GO:0032525">
    <property type="term" value="P:somite rostral/caudal axis specification"/>
    <property type="evidence" value="ECO:0007669"/>
    <property type="project" value="TreeGrafter"/>
</dbReference>
<reference evidence="8" key="1">
    <citation type="submission" date="2019-08" db="EMBL/GenBank/DDBJ databases">
        <title>Three high-quality genomes provides insights into domestication of ducks.</title>
        <authorList>
            <person name="Hou Z.C."/>
            <person name="Zhu F."/>
            <person name="Yin Z.T."/>
            <person name="Zhang F."/>
        </authorList>
    </citation>
    <scope>NUCLEOTIDE SEQUENCE [LARGE SCALE GENOMIC DNA]</scope>
</reference>
<dbReference type="InterPro" id="IPR036638">
    <property type="entry name" value="HLH_DNA-bd_sf"/>
</dbReference>
<dbReference type="GO" id="GO:0001707">
    <property type="term" value="P:mesoderm formation"/>
    <property type="evidence" value="ECO:0007669"/>
    <property type="project" value="TreeGrafter"/>
</dbReference>
<feature type="compositionally biased region" description="Gly residues" evidence="6">
    <location>
        <begin position="307"/>
        <end position="343"/>
    </location>
</feature>
<dbReference type="FunFam" id="4.10.280.10:FF:000150">
    <property type="entry name" value="Mesoderm posterior protein 1"/>
    <property type="match status" value="1"/>
</dbReference>
<dbReference type="CDD" id="cd18938">
    <property type="entry name" value="bHLH_TS_Mesp"/>
    <property type="match status" value="1"/>
</dbReference>
<evidence type="ECO:0000256" key="5">
    <source>
        <dbReference type="ARBA" id="ARBA00023242"/>
    </source>
</evidence>
<feature type="compositionally biased region" description="Gly residues" evidence="6">
    <location>
        <begin position="66"/>
        <end position="78"/>
    </location>
</feature>
<keyword evidence="1" id="KW-0217">Developmental protein</keyword>
<dbReference type="GO" id="GO:0000981">
    <property type="term" value="F:DNA-binding transcription factor activity, RNA polymerase II-specific"/>
    <property type="evidence" value="ECO:0007669"/>
    <property type="project" value="TreeGrafter"/>
</dbReference>
<dbReference type="GO" id="GO:0003007">
    <property type="term" value="P:heart morphogenesis"/>
    <property type="evidence" value="ECO:0007669"/>
    <property type="project" value="TreeGrafter"/>
</dbReference>
<evidence type="ECO:0000256" key="2">
    <source>
        <dbReference type="ARBA" id="ARBA00023015"/>
    </source>
</evidence>
<evidence type="ECO:0000313" key="9">
    <source>
        <dbReference type="Proteomes" id="UP000694400"/>
    </source>
</evidence>
<dbReference type="Proteomes" id="UP000694400">
    <property type="component" value="Chromosome 12"/>
</dbReference>
<reference evidence="8" key="3">
    <citation type="submission" date="2025-09" db="UniProtKB">
        <authorList>
            <consortium name="Ensembl"/>
        </authorList>
    </citation>
    <scope>IDENTIFICATION</scope>
</reference>
<dbReference type="Ensembl" id="ENSAPLT00020018594.1">
    <property type="protein sequence ID" value="ENSAPLP00020017216.1"/>
    <property type="gene ID" value="ENSAPLG00020012343.1"/>
</dbReference>